<dbReference type="AlphaFoldDB" id="A0A417Z0E6"/>
<reference evidence="2 3" key="1">
    <citation type="journal article" date="2017" name="Int. J. Syst. Evol. Microbiol.">
        <title>Bacillus notoginsengisoli sp. nov., a novel bacterium isolated from the rhizosphere of Panax notoginseng.</title>
        <authorList>
            <person name="Zhang M.Y."/>
            <person name="Cheng J."/>
            <person name="Cai Y."/>
            <person name="Zhang T.Y."/>
            <person name="Wu Y.Y."/>
            <person name="Manikprabhu D."/>
            <person name="Li W.J."/>
            <person name="Zhang Y.X."/>
        </authorList>
    </citation>
    <scope>NUCLEOTIDE SEQUENCE [LARGE SCALE GENOMIC DNA]</scope>
    <source>
        <strain evidence="2 3">JCM 30743</strain>
    </source>
</reference>
<organism evidence="2 3">
    <name type="scientific">Neobacillus notoginsengisoli</name>
    <dbReference type="NCBI Taxonomy" id="1578198"/>
    <lineage>
        <taxon>Bacteria</taxon>
        <taxon>Bacillati</taxon>
        <taxon>Bacillota</taxon>
        <taxon>Bacilli</taxon>
        <taxon>Bacillales</taxon>
        <taxon>Bacillaceae</taxon>
        <taxon>Neobacillus</taxon>
    </lineage>
</organism>
<dbReference type="InterPro" id="IPR050289">
    <property type="entry name" value="TorD/DmsD_chaperones"/>
</dbReference>
<evidence type="ECO:0008006" key="4">
    <source>
        <dbReference type="Google" id="ProtNLM"/>
    </source>
</evidence>
<dbReference type="InterPro" id="IPR020945">
    <property type="entry name" value="DMSO/NO3_reduct_chaperone"/>
</dbReference>
<protein>
    <recommendedName>
        <fullName evidence="4">Molecular chaperone TorD</fullName>
    </recommendedName>
</protein>
<dbReference type="PANTHER" id="PTHR34227">
    <property type="entry name" value="CHAPERONE PROTEIN YCDY"/>
    <property type="match status" value="1"/>
</dbReference>
<dbReference type="Pfam" id="PF02613">
    <property type="entry name" value="Nitrate_red_del"/>
    <property type="match status" value="1"/>
</dbReference>
<evidence type="ECO:0000256" key="1">
    <source>
        <dbReference type="ARBA" id="ARBA00023186"/>
    </source>
</evidence>
<sequence length="225" mass="26565">MLNLKNCRRKYKKKKRPNNMAQAMEAVKKVEERLMYYQLFCHYYRGELNRLSPAEWNELAKILRETELAQMNGEAFQAIQSLEAADDSAIKTFEYDYNRLFVGPAKLLASPYESSYRNIEGTILQQETLNVRNFYHYVGLQVANEGQAPDDHIHYELEFILYLLTDGGIQEKNQVHKMFLEKHLLQWGFKHCERIVRSSENPLTRAMGILLKEFLQFEKQLMEGE</sequence>
<comment type="caution">
    <text evidence="2">The sequence shown here is derived from an EMBL/GenBank/DDBJ whole genome shotgun (WGS) entry which is preliminary data.</text>
</comment>
<evidence type="ECO:0000313" key="2">
    <source>
        <dbReference type="EMBL" id="RHW43545.1"/>
    </source>
</evidence>
<dbReference type="EMBL" id="QWEG01000001">
    <property type="protein sequence ID" value="RHW43545.1"/>
    <property type="molecule type" value="Genomic_DNA"/>
</dbReference>
<gene>
    <name evidence="2" type="ORF">D1B31_02520</name>
</gene>
<dbReference type="Proteomes" id="UP000284416">
    <property type="component" value="Unassembled WGS sequence"/>
</dbReference>
<keyword evidence="1" id="KW-0143">Chaperone</keyword>
<proteinExistence type="predicted"/>
<dbReference type="SUPFAM" id="SSF89155">
    <property type="entry name" value="TorD-like"/>
    <property type="match status" value="1"/>
</dbReference>
<name>A0A417Z0E6_9BACI</name>
<dbReference type="PANTHER" id="PTHR34227:SF1">
    <property type="entry name" value="DIMETHYL SULFOXIDE REDUCTASE CHAPERONE-RELATED"/>
    <property type="match status" value="1"/>
</dbReference>
<evidence type="ECO:0000313" key="3">
    <source>
        <dbReference type="Proteomes" id="UP000284416"/>
    </source>
</evidence>
<accession>A0A417Z0E6</accession>
<keyword evidence="3" id="KW-1185">Reference proteome</keyword>
<dbReference type="Gene3D" id="1.10.3480.10">
    <property type="entry name" value="TorD-like"/>
    <property type="match status" value="1"/>
</dbReference>
<dbReference type="InterPro" id="IPR036411">
    <property type="entry name" value="TorD-like_sf"/>
</dbReference>